<evidence type="ECO:0000256" key="1">
    <source>
        <dbReference type="SAM" id="Phobius"/>
    </source>
</evidence>
<dbReference type="RefSeq" id="WP_053924883.1">
    <property type="nucleotide sequence ID" value="NZ_LGKG01000139.1"/>
</dbReference>
<reference evidence="3" key="1">
    <citation type="submission" date="2015-07" db="EMBL/GenBank/DDBJ databases">
        <authorList>
            <person name="Ju K.-S."/>
            <person name="Doroghazi J.R."/>
            <person name="Metcalf W.W."/>
        </authorList>
    </citation>
    <scope>NUCLEOTIDE SEQUENCE [LARGE SCALE GENOMIC DNA]</scope>
    <source>
        <strain evidence="3">NRRL ISP-5002</strain>
    </source>
</reference>
<name>A0A0N1JXM0_9ACTN</name>
<keyword evidence="1" id="KW-0812">Transmembrane</keyword>
<comment type="caution">
    <text evidence="2">The sequence shown here is derived from an EMBL/GenBank/DDBJ whole genome shotgun (WGS) entry which is preliminary data.</text>
</comment>
<evidence type="ECO:0000313" key="2">
    <source>
        <dbReference type="EMBL" id="KPC62465.1"/>
    </source>
</evidence>
<feature type="transmembrane region" description="Helical" evidence="1">
    <location>
        <begin position="55"/>
        <end position="75"/>
    </location>
</feature>
<dbReference type="AlphaFoldDB" id="A0A0N1JXM0"/>
<dbReference type="PATRIC" id="fig|66876.3.peg.4235"/>
<evidence type="ECO:0000313" key="3">
    <source>
        <dbReference type="Proteomes" id="UP000037982"/>
    </source>
</evidence>
<protein>
    <submittedName>
        <fullName evidence="2">Uncharacterized protein</fullName>
    </submittedName>
</protein>
<dbReference type="Proteomes" id="UP000037982">
    <property type="component" value="Unassembled WGS sequence"/>
</dbReference>
<keyword evidence="1" id="KW-1133">Transmembrane helix</keyword>
<accession>A0A0N1JXM0</accession>
<sequence>MNVRGGAAVLKFYYRLVHWRRRIARAAGWRTGGRGPRRGRGRSFGREFVHRARPLLVFGVLVAIAVALSAMFAWAQGPWV</sequence>
<proteinExistence type="predicted"/>
<dbReference type="EMBL" id="LGKG01000139">
    <property type="protein sequence ID" value="KPC62465.1"/>
    <property type="molecule type" value="Genomic_DNA"/>
</dbReference>
<keyword evidence="3" id="KW-1185">Reference proteome</keyword>
<keyword evidence="1" id="KW-0472">Membrane</keyword>
<organism evidence="2 3">
    <name type="scientific">Streptomyces chattanoogensis</name>
    <dbReference type="NCBI Taxonomy" id="66876"/>
    <lineage>
        <taxon>Bacteria</taxon>
        <taxon>Bacillati</taxon>
        <taxon>Actinomycetota</taxon>
        <taxon>Actinomycetes</taxon>
        <taxon>Kitasatosporales</taxon>
        <taxon>Streptomycetaceae</taxon>
        <taxon>Streptomyces</taxon>
    </lineage>
</organism>
<gene>
    <name evidence="2" type="ORF">ADL29_19250</name>
</gene>